<protein>
    <submittedName>
        <fullName evidence="1">Uncharacterized protein</fullName>
    </submittedName>
</protein>
<sequence length="1076" mass="126537">MEILFWKVFKNKYLFRLIFDDVKNQSIYSDQRRHMISKRIRFEQIQSLEWLIQKKQYNLLKDKLKSNQPIHITEQSIKRLFQDIKSIEIKSKLGKQIIEILKLLYHHKRDEMNTLDLIETSMIFNSKIALSTFLEIFNNTTDDSEDDDENNNENNNNNNKLSKELFDLGIINSSFECLKFIIENYSINYTESDLIKNALDSNEPDRMLEFIEIELKLDLKELINKYRDRKQSHIKCLSIYFLKSIRYKLLILENNFIIDKGDDGAHSQTISTTSSNFAAIMDGPNKNSFQEQEENSSNLDFNNLKAMLLERFDTTLKRTPIIESMKNVTTTNQLLELHKKHLDLQFISFNVINERVDDEIPTFLKSIFLTRNTLFHLIKLSCMYFNLDALNLYFKVSSSGCDLRFPDAVNVSSFNYNGINKLVQSETKIVEFINKAFEILSEKLLYEKDIFKIIVNVLLIKYDSNVIEAVLNNCLSFSSQFLSFILNDSINGDEVVRLIWKNPTIPIDNLLIVLSRKREPFRERGLSLFISNHTDQDKIKIFNNICKVDRILLKSKGLQPSLTKSYRKKLIEDYLQLNKKSLSNSINIFKQLDLDSIELKDEIISFLFKDFILNSIFNNDNDYDNGQEEEEEEEDKENKIKILNEIFTNISQVCGDGENQIVFSIDLSIIEKITIIFKILKNNFINIEIIKKSIEKGFSDELIIKLFQLSKECNSIIPKDIIFNSLLVDKRYFLVSNLIESFKESNGKIQYFTPSPFSLDPSFRESSLNVDRLFTNLKNKQFLSSKIPLGADWNLTSHNEFLLDFKSSNSIASCFFKRSDIFEHLIEFLDFSRFKSIYSLDHSFDEKIKKSLPSLIKANRLDLLQYYFPFIQFQSSNEVTPLIMLSIQLGNIQILNFFLNYPTFKNSEIQLDFQELFRESLKFCHFNIIKLLISTVSNSNNNKKNSLEINSNQICHLIINNRLEILKYLYKERLLGISDFQDFSLDTRTNSIISRKSLFATRLQKDNYTFFANYLYPIFISPSNIILPEKLFYFILKIKENDCLVFNEKKTKKIIEIRNNKRLEKLIKQKNKMKLT</sequence>
<dbReference type="InParanoid" id="Q55BX1"/>
<dbReference type="HOGENOM" id="CLU_303934_0_0_1"/>
<organism evidence="1 2">
    <name type="scientific">Dictyostelium discoideum</name>
    <name type="common">Social amoeba</name>
    <dbReference type="NCBI Taxonomy" id="44689"/>
    <lineage>
        <taxon>Eukaryota</taxon>
        <taxon>Amoebozoa</taxon>
        <taxon>Evosea</taxon>
        <taxon>Eumycetozoa</taxon>
        <taxon>Dictyostelia</taxon>
        <taxon>Dictyosteliales</taxon>
        <taxon>Dictyosteliaceae</taxon>
        <taxon>Dictyostelium</taxon>
    </lineage>
</organism>
<evidence type="ECO:0000313" key="1">
    <source>
        <dbReference type="EMBL" id="EAL72513.1"/>
    </source>
</evidence>
<dbReference type="PaxDb" id="44689-DDB0190972"/>
<dbReference type="EMBL" id="AAFI02000005">
    <property type="protein sequence ID" value="EAL72513.1"/>
    <property type="molecule type" value="Genomic_DNA"/>
</dbReference>
<dbReference type="AlphaFoldDB" id="Q55BX1"/>
<comment type="caution">
    <text evidence="1">The sequence shown here is derived from an EMBL/GenBank/DDBJ whole genome shotgun (WGS) entry which is preliminary data.</text>
</comment>
<name>Q55BX1_DICDI</name>
<evidence type="ECO:0000313" key="2">
    <source>
        <dbReference type="Proteomes" id="UP000002195"/>
    </source>
</evidence>
<dbReference type="GeneID" id="8617684"/>
<dbReference type="KEGG" id="ddi:DDB_G0270326"/>
<proteinExistence type="predicted"/>
<dbReference type="VEuPathDB" id="AmoebaDB:DDB_G0270326"/>
<dbReference type="RefSeq" id="XP_646710.1">
    <property type="nucleotide sequence ID" value="XM_641618.1"/>
</dbReference>
<dbReference type="dictyBase" id="DDB_G0270326"/>
<reference evidence="1 2" key="1">
    <citation type="journal article" date="2005" name="Nature">
        <title>The genome of the social amoeba Dictyostelium discoideum.</title>
        <authorList>
            <consortium name="The Dictyostelium discoideum Sequencing Consortium"/>
            <person name="Eichinger L."/>
            <person name="Pachebat J.A."/>
            <person name="Glockner G."/>
            <person name="Rajandream M.A."/>
            <person name="Sucgang R."/>
            <person name="Berriman M."/>
            <person name="Song J."/>
            <person name="Olsen R."/>
            <person name="Szafranski K."/>
            <person name="Xu Q."/>
            <person name="Tunggal B."/>
            <person name="Kummerfeld S."/>
            <person name="Madera M."/>
            <person name="Konfortov B.A."/>
            <person name="Rivero F."/>
            <person name="Bankier A.T."/>
            <person name="Lehmann R."/>
            <person name="Hamlin N."/>
            <person name="Davies R."/>
            <person name="Gaudet P."/>
            <person name="Fey P."/>
            <person name="Pilcher K."/>
            <person name="Chen G."/>
            <person name="Saunders D."/>
            <person name="Sodergren E."/>
            <person name="Davis P."/>
            <person name="Kerhornou A."/>
            <person name="Nie X."/>
            <person name="Hall N."/>
            <person name="Anjard C."/>
            <person name="Hemphill L."/>
            <person name="Bason N."/>
            <person name="Farbrother P."/>
            <person name="Desany B."/>
            <person name="Just E."/>
            <person name="Morio T."/>
            <person name="Rost R."/>
            <person name="Churcher C."/>
            <person name="Cooper J."/>
            <person name="Haydock S."/>
            <person name="van Driessche N."/>
            <person name="Cronin A."/>
            <person name="Goodhead I."/>
            <person name="Muzny D."/>
            <person name="Mourier T."/>
            <person name="Pain A."/>
            <person name="Lu M."/>
            <person name="Harper D."/>
            <person name="Lindsay R."/>
            <person name="Hauser H."/>
            <person name="James K."/>
            <person name="Quiles M."/>
            <person name="Madan Babu M."/>
            <person name="Saito T."/>
            <person name="Buchrieser C."/>
            <person name="Wardroper A."/>
            <person name="Felder M."/>
            <person name="Thangavelu M."/>
            <person name="Johnson D."/>
            <person name="Knights A."/>
            <person name="Loulseged H."/>
            <person name="Mungall K."/>
            <person name="Oliver K."/>
            <person name="Price C."/>
            <person name="Quail M.A."/>
            <person name="Urushihara H."/>
            <person name="Hernandez J."/>
            <person name="Rabbinowitsch E."/>
            <person name="Steffen D."/>
            <person name="Sanders M."/>
            <person name="Ma J."/>
            <person name="Kohara Y."/>
            <person name="Sharp S."/>
            <person name="Simmonds M."/>
            <person name="Spiegler S."/>
            <person name="Tivey A."/>
            <person name="Sugano S."/>
            <person name="White B."/>
            <person name="Walker D."/>
            <person name="Woodward J."/>
            <person name="Winckler T."/>
            <person name="Tanaka Y."/>
            <person name="Shaulsky G."/>
            <person name="Schleicher M."/>
            <person name="Weinstock G."/>
            <person name="Rosenthal A."/>
            <person name="Cox E.C."/>
            <person name="Chisholm R.L."/>
            <person name="Gibbs R."/>
            <person name="Loomis W.F."/>
            <person name="Platzer M."/>
            <person name="Kay R.R."/>
            <person name="Williams J."/>
            <person name="Dear P.H."/>
            <person name="Noegel A.A."/>
            <person name="Barrell B."/>
            <person name="Kuspa A."/>
        </authorList>
    </citation>
    <scope>NUCLEOTIDE SEQUENCE [LARGE SCALE GENOMIC DNA]</scope>
    <source>
        <strain evidence="1 2">AX4</strain>
    </source>
</reference>
<gene>
    <name evidence="1" type="ORF">DDB_G0270326</name>
</gene>
<keyword evidence="2" id="KW-1185">Reference proteome</keyword>
<accession>Q55BX1</accession>
<dbReference type="PANTHER" id="PTHR32142:SF51">
    <property type="entry name" value="ANKYRIN REPEAT PROTEIN"/>
    <property type="match status" value="1"/>
</dbReference>
<dbReference type="Proteomes" id="UP000002195">
    <property type="component" value="Unassembled WGS sequence"/>
</dbReference>
<dbReference type="PANTHER" id="PTHR32142">
    <property type="entry name" value="B BOX-TYPE DOMAIN-CONTAINING PROTEIN-RELATED"/>
    <property type="match status" value="1"/>
</dbReference>
<dbReference type="SMR" id="Q55BX1"/>